<evidence type="ECO:0000256" key="1">
    <source>
        <dbReference type="ARBA" id="ARBA00022723"/>
    </source>
</evidence>
<evidence type="ECO:0000313" key="10">
    <source>
        <dbReference type="EMBL" id="CAK9111688.1"/>
    </source>
</evidence>
<evidence type="ECO:0000256" key="6">
    <source>
        <dbReference type="PROSITE-ProRule" id="PRU00322"/>
    </source>
</evidence>
<feature type="compositionally biased region" description="Basic and acidic residues" evidence="7">
    <location>
        <begin position="529"/>
        <end position="540"/>
    </location>
</feature>
<gene>
    <name evidence="10" type="ORF">SCF082_LOCUS51810</name>
</gene>
<feature type="region of interest" description="Disordered" evidence="7">
    <location>
        <begin position="510"/>
        <end position="592"/>
    </location>
</feature>
<dbReference type="Pfam" id="PF03133">
    <property type="entry name" value="TTL"/>
    <property type="match status" value="1"/>
</dbReference>
<dbReference type="CDD" id="cd01100">
    <property type="entry name" value="APPLE_Factor_XI_like"/>
    <property type="match status" value="1"/>
</dbReference>
<keyword evidence="4" id="KW-0862">Zinc</keyword>
<dbReference type="SMART" id="SM00223">
    <property type="entry name" value="APPLE"/>
    <property type="match status" value="1"/>
</dbReference>
<dbReference type="EMBL" id="CAXAMM010043780">
    <property type="protein sequence ID" value="CAK9111688.1"/>
    <property type="molecule type" value="Genomic_DNA"/>
</dbReference>
<protein>
    <submittedName>
        <fullName evidence="10">Protein polyglycylase TTLL10 (Tubulin--tyrosine ligase-like protein 10)</fullName>
    </submittedName>
</protein>
<dbReference type="InterPro" id="IPR000177">
    <property type="entry name" value="Apple"/>
</dbReference>
<evidence type="ECO:0000313" key="11">
    <source>
        <dbReference type="Proteomes" id="UP001642464"/>
    </source>
</evidence>
<dbReference type="InterPro" id="IPR003609">
    <property type="entry name" value="Pan_app"/>
</dbReference>
<reference evidence="10 11" key="1">
    <citation type="submission" date="2024-02" db="EMBL/GenBank/DDBJ databases">
        <authorList>
            <person name="Chen Y."/>
            <person name="Shah S."/>
            <person name="Dougan E. K."/>
            <person name="Thang M."/>
            <person name="Chan C."/>
        </authorList>
    </citation>
    <scope>NUCLEOTIDE SEQUENCE [LARGE SCALE GENOMIC DNA]</scope>
</reference>
<keyword evidence="2" id="KW-0677">Repeat</keyword>
<name>A0ABP0SH30_9DINO</name>
<keyword evidence="11" id="KW-1185">Reference proteome</keyword>
<dbReference type="SMART" id="SM00547">
    <property type="entry name" value="ZnF_RBZ"/>
    <property type="match status" value="1"/>
</dbReference>
<dbReference type="Pfam" id="PF00641">
    <property type="entry name" value="Zn_ribbon_RanBP"/>
    <property type="match status" value="1"/>
</dbReference>
<keyword evidence="5" id="KW-1015">Disulfide bond</keyword>
<dbReference type="PANTHER" id="PTHR47664">
    <property type="entry name" value="NLPC_P60 DOMAIN-CONTAINING PROTEIN"/>
    <property type="match status" value="1"/>
</dbReference>
<feature type="non-terminal residue" evidence="10">
    <location>
        <position position="1"/>
    </location>
</feature>
<comment type="caution">
    <text evidence="10">The sequence shown here is derived from an EMBL/GenBank/DDBJ whole genome shotgun (WGS) entry which is preliminary data.</text>
</comment>
<evidence type="ECO:0000256" key="3">
    <source>
        <dbReference type="ARBA" id="ARBA00022771"/>
    </source>
</evidence>
<dbReference type="Gene3D" id="3.50.4.10">
    <property type="entry name" value="Hepatocyte Growth Factor"/>
    <property type="match status" value="1"/>
</dbReference>
<evidence type="ECO:0000256" key="7">
    <source>
        <dbReference type="SAM" id="MobiDB-lite"/>
    </source>
</evidence>
<dbReference type="PROSITE" id="PS50199">
    <property type="entry name" value="ZF_RANBP2_2"/>
    <property type="match status" value="1"/>
</dbReference>
<keyword evidence="1" id="KW-0479">Metal-binding</keyword>
<evidence type="ECO:0000259" key="9">
    <source>
        <dbReference type="PROSITE" id="PS50948"/>
    </source>
</evidence>
<feature type="compositionally biased region" description="Basic and acidic residues" evidence="7">
    <location>
        <begin position="548"/>
        <end position="565"/>
    </location>
</feature>
<evidence type="ECO:0000256" key="5">
    <source>
        <dbReference type="ARBA" id="ARBA00023157"/>
    </source>
</evidence>
<feature type="domain" description="RanBP2-type" evidence="8">
    <location>
        <begin position="479"/>
        <end position="508"/>
    </location>
</feature>
<dbReference type="Proteomes" id="UP001642464">
    <property type="component" value="Unassembled WGS sequence"/>
</dbReference>
<evidence type="ECO:0000256" key="4">
    <source>
        <dbReference type="ARBA" id="ARBA00022833"/>
    </source>
</evidence>
<dbReference type="InterPro" id="IPR004344">
    <property type="entry name" value="TTL/TTLL_fam"/>
</dbReference>
<dbReference type="PROSITE" id="PS50948">
    <property type="entry name" value="PAN"/>
    <property type="match status" value="1"/>
</dbReference>
<dbReference type="Pfam" id="PF00024">
    <property type="entry name" value="PAN_1"/>
    <property type="match status" value="1"/>
</dbReference>
<keyword evidence="3 6" id="KW-0863">Zinc-finger</keyword>
<dbReference type="PANTHER" id="PTHR47664:SF1">
    <property type="entry name" value="CHROMOSOME UNDETERMINED SCAFFOLD_14, WHOLE GENOME SHOTGUN SEQUENCE"/>
    <property type="match status" value="1"/>
</dbReference>
<accession>A0ABP0SH30</accession>
<dbReference type="PROSITE" id="PS01358">
    <property type="entry name" value="ZF_RANBP2_1"/>
    <property type="match status" value="1"/>
</dbReference>
<sequence>AKPAAQGNTGLLDDALGLMGYNRLEASTMALYDEQLRWLVAPHLECEAATMKQALADIPDLSNLVLVCASDAQWVNHMGHKDMLADRLRQLDAVLRRESGCILSKDFMLPTYSVSQGTDLGQLERELVQEERMGSPGVVFVVKHQRGFEELAPGLVNTLPLVSESPIKAIKHLRKKGRGDTEGLVVQPFKTNPLLWEGKRFTMRTWAFVLSSEPLVALYHDGVILRSLEEANSRRSPPKHKQRKGAGDLSFFANVTTRQHEHPAFAARREEAFGCMEDLQAYISTLYKSTEMQHFVALILKPYLKRLMLFVMHALRREHRHEAGTRAMQFLCFDFVMDSNWNVWLLDLSSRCNPQLGGVEYGSLCKRDSINALGAGAVRVAEQVRVARQGGAGTGSAKSGWLDHVDLGPWERLVDETRLASHPSSSGPPSMTELCSRATYQDFRGRQTFSKRAVQSLFPVDGHPNFASDHDLGMDRAASKGPWTCSVCGYLNHAKAQACDNCGSLETPVRPLAGQANQPHSSDGLGEPAGHEENEHKDRQGTVGRGNLNHEFDDYFAKPRHDPVGNRRQQVPPRQDSHSDPDHPEARLSRGKVTKCASKSFEIMHDVELAGLAVEPLRTSTHHACCSSCAINSKCKGFTYNAEHFECFLKLSLGESVPAFGKVSGIPAGETGHDTPSLRSFPDTARERGGFISSNFDDALVSDRARRGSFRKELVDLFTRHDPQKLGKVDMLLERYRGNEERFIENTRKQYEEIDRLVQERLPQHRARIGQQSAPLHSSGAAGADMARDVHGITMREYRDR</sequence>
<organism evidence="10 11">
    <name type="scientific">Durusdinium trenchii</name>
    <dbReference type="NCBI Taxonomy" id="1381693"/>
    <lineage>
        <taxon>Eukaryota</taxon>
        <taxon>Sar</taxon>
        <taxon>Alveolata</taxon>
        <taxon>Dinophyceae</taxon>
        <taxon>Suessiales</taxon>
        <taxon>Symbiodiniaceae</taxon>
        <taxon>Durusdinium</taxon>
    </lineage>
</organism>
<proteinExistence type="predicted"/>
<feature type="domain" description="Apple" evidence="9">
    <location>
        <begin position="596"/>
        <end position="664"/>
    </location>
</feature>
<dbReference type="InterPro" id="IPR001876">
    <property type="entry name" value="Znf_RanBP2"/>
</dbReference>
<feature type="compositionally biased region" description="Basic and acidic residues" evidence="7">
    <location>
        <begin position="575"/>
        <end position="588"/>
    </location>
</feature>
<evidence type="ECO:0000259" key="8">
    <source>
        <dbReference type="PROSITE" id="PS50199"/>
    </source>
</evidence>
<evidence type="ECO:0000256" key="2">
    <source>
        <dbReference type="ARBA" id="ARBA00022737"/>
    </source>
</evidence>
<dbReference type="Gene3D" id="3.30.470.20">
    <property type="entry name" value="ATP-grasp fold, B domain"/>
    <property type="match status" value="1"/>
</dbReference>